<dbReference type="NCBIfam" id="TIGR01239">
    <property type="entry name" value="galT_2"/>
    <property type="match status" value="1"/>
</dbReference>
<dbReference type="Proteomes" id="UP001597285">
    <property type="component" value="Unassembled WGS sequence"/>
</dbReference>
<keyword evidence="9 10" id="KW-0119">Carbohydrate metabolism</keyword>
<keyword evidence="6 10" id="KW-0808">Transferase</keyword>
<dbReference type="NCBIfam" id="NF003629">
    <property type="entry name" value="PRK05270.1-2"/>
    <property type="match status" value="1"/>
</dbReference>
<comment type="pathway">
    <text evidence="3 10">Carbohydrate metabolism; galactose metabolism.</text>
</comment>
<evidence type="ECO:0000256" key="2">
    <source>
        <dbReference type="ARBA" id="ARBA00004496"/>
    </source>
</evidence>
<comment type="subcellular location">
    <subcellularLocation>
        <location evidence="2 10">Cytoplasm</location>
    </subcellularLocation>
</comment>
<dbReference type="Pfam" id="PF02744">
    <property type="entry name" value="GalP_UDP_tr_C"/>
    <property type="match status" value="1"/>
</dbReference>
<dbReference type="GO" id="GO:0008108">
    <property type="term" value="F:UDP-glucose:hexose-1-phosphate uridylyltransferase activity"/>
    <property type="evidence" value="ECO:0007669"/>
    <property type="project" value="UniProtKB-EC"/>
</dbReference>
<gene>
    <name evidence="10 13" type="primary">galT</name>
    <name evidence="13" type="ORF">ACFSBK_08235</name>
</gene>
<dbReference type="PANTHER" id="PTHR39191">
    <property type="entry name" value="GALACTOSE-1-PHOSPHATE URIDYLYLTRANSFERASE"/>
    <property type="match status" value="1"/>
</dbReference>
<evidence type="ECO:0000256" key="1">
    <source>
        <dbReference type="ARBA" id="ARBA00001107"/>
    </source>
</evidence>
<dbReference type="InterPro" id="IPR023425">
    <property type="entry name" value="GalP_uridyl_Trfase_II_CS"/>
</dbReference>
<evidence type="ECO:0000313" key="13">
    <source>
        <dbReference type="EMBL" id="MFD1799834.1"/>
    </source>
</evidence>
<evidence type="ECO:0000256" key="10">
    <source>
        <dbReference type="HAMAP-Rule" id="MF_00571"/>
    </source>
</evidence>
<name>A0ABW4NN23_9LACT</name>
<protein>
    <recommendedName>
        <fullName evidence="10">Galactose-1-phosphate uridylyltransferase</fullName>
        <shortName evidence="10">Gal-1-P uridylyltransferase</shortName>
        <ecNumber evidence="10">2.7.7.12</ecNumber>
    </recommendedName>
    <alternativeName>
        <fullName evidence="10">UDP-glucose--hexose-1-phosphate uridylyltransferase</fullName>
    </alternativeName>
</protein>
<dbReference type="PROSITE" id="PS01163">
    <property type="entry name" value="GAL_P_UDP_TRANSF_II"/>
    <property type="match status" value="1"/>
</dbReference>
<evidence type="ECO:0000256" key="5">
    <source>
        <dbReference type="ARBA" id="ARBA00022490"/>
    </source>
</evidence>
<comment type="similarity">
    <text evidence="4 10">Belongs to the galactose-1-phosphate uridylyltransferase type 2 family.</text>
</comment>
<reference evidence="14" key="1">
    <citation type="journal article" date="2019" name="Int. J. Syst. Evol. Microbiol.">
        <title>The Global Catalogue of Microorganisms (GCM) 10K type strain sequencing project: providing services to taxonomists for standard genome sequencing and annotation.</title>
        <authorList>
            <consortium name="The Broad Institute Genomics Platform"/>
            <consortium name="The Broad Institute Genome Sequencing Center for Infectious Disease"/>
            <person name="Wu L."/>
            <person name="Ma J."/>
        </authorList>
    </citation>
    <scope>NUCLEOTIDE SEQUENCE [LARGE SCALE GENOMIC DNA]</scope>
    <source>
        <strain evidence="14">KCTC 42143</strain>
    </source>
</reference>
<dbReference type="Pfam" id="PF01087">
    <property type="entry name" value="GalP_UDP_transf"/>
    <property type="match status" value="1"/>
</dbReference>
<proteinExistence type="inferred from homology"/>
<evidence type="ECO:0000313" key="14">
    <source>
        <dbReference type="Proteomes" id="UP001597285"/>
    </source>
</evidence>
<comment type="catalytic activity">
    <reaction evidence="1 10">
        <text>alpha-D-galactose 1-phosphate + UDP-alpha-D-glucose = alpha-D-glucose 1-phosphate + UDP-alpha-D-galactose</text>
        <dbReference type="Rhea" id="RHEA:13989"/>
        <dbReference type="ChEBI" id="CHEBI:58336"/>
        <dbReference type="ChEBI" id="CHEBI:58601"/>
        <dbReference type="ChEBI" id="CHEBI:58885"/>
        <dbReference type="ChEBI" id="CHEBI:66914"/>
        <dbReference type="EC" id="2.7.7.12"/>
    </reaction>
</comment>
<dbReference type="PANTHER" id="PTHR39191:SF1">
    <property type="entry name" value="DUF4922 DOMAIN-CONTAINING PROTEIN"/>
    <property type="match status" value="1"/>
</dbReference>
<dbReference type="RefSeq" id="WP_058919862.1">
    <property type="nucleotide sequence ID" value="NZ_JBHSQC010000015.1"/>
</dbReference>
<organism evidence="13 14">
    <name type="scientific">Carnobacterium antarcticum</name>
    <dbReference type="NCBI Taxonomy" id="2126436"/>
    <lineage>
        <taxon>Bacteria</taxon>
        <taxon>Bacillati</taxon>
        <taxon>Bacillota</taxon>
        <taxon>Bacilli</taxon>
        <taxon>Lactobacillales</taxon>
        <taxon>Carnobacteriaceae</taxon>
        <taxon>Carnobacterium</taxon>
    </lineage>
</organism>
<dbReference type="NCBIfam" id="NF003633">
    <property type="entry name" value="PRK05270.2-2"/>
    <property type="match status" value="1"/>
</dbReference>
<dbReference type="EC" id="2.7.7.12" evidence="10"/>
<evidence type="ECO:0000256" key="3">
    <source>
        <dbReference type="ARBA" id="ARBA00004947"/>
    </source>
</evidence>
<evidence type="ECO:0000256" key="6">
    <source>
        <dbReference type="ARBA" id="ARBA00022679"/>
    </source>
</evidence>
<sequence length="498" mass="56627">MGKQKTINQLITDFIELGVFQQEIDPLDKILKTNELLRLLKKEDFQQNLAASDPLPERLAVLDQLIEYAVQEKVIEDIQAAHEILGAEIMSLITPLTSEVNRQFWERYVFGPQAATDYFYQLSQSNDYIKTRSIAKNIQFYFPCEFGKLEITINLSKPEKDPKQIALEKHAGSSGYPICLLCMENEGYAGRVNHPARSNHRIVRMLVNKECWGLQYSPYAYYNEHCIFLSEVHKPMKVEKATFSKLLGIVEQFPHYFVGSNADLPIVGGSILSHDHYQGGRHTFAMAEAEVNFSFPLDAFPMIEAGVVNWPMSVIRLKSADKEAMIEAAAFILEQWRGYSDKEAAILAYTGEVPHNTITPIARRKGTDFELDLVLRNNRTSEEFPDGIFHPHPDVQHIKKENIGLIEVMGLAILPPRLKTELQEVEQYLLDKPNDLADSHKEWANVLKAEKQPTAATVHHIVEEAVGEVFLRVLEDAGVYKQTLAGQTAFKRFIKTLQ</sequence>
<evidence type="ECO:0000256" key="9">
    <source>
        <dbReference type="ARBA" id="ARBA00023277"/>
    </source>
</evidence>
<dbReference type="EMBL" id="JBHUFF010000014">
    <property type="protein sequence ID" value="MFD1799834.1"/>
    <property type="molecule type" value="Genomic_DNA"/>
</dbReference>
<accession>A0ABW4NN23</accession>
<feature type="domain" description="Galactose-1-phosphate uridyl transferase N-terminal" evidence="11">
    <location>
        <begin position="23"/>
        <end position="235"/>
    </location>
</feature>
<keyword evidence="8 10" id="KW-0299">Galactose metabolism</keyword>
<dbReference type="InterPro" id="IPR005849">
    <property type="entry name" value="GalP_Utransf_N"/>
</dbReference>
<feature type="domain" description="Galactose-1-phosphate uridyl transferase C-terminal" evidence="12">
    <location>
        <begin position="251"/>
        <end position="444"/>
    </location>
</feature>
<evidence type="ECO:0000259" key="11">
    <source>
        <dbReference type="Pfam" id="PF01087"/>
    </source>
</evidence>
<dbReference type="InterPro" id="IPR005850">
    <property type="entry name" value="GalP_Utransf_C"/>
</dbReference>
<keyword evidence="14" id="KW-1185">Reference proteome</keyword>
<keyword evidence="7 10" id="KW-0548">Nucleotidyltransferase</keyword>
<dbReference type="InterPro" id="IPR000766">
    <property type="entry name" value="GalP_uridyl_Trfase_II"/>
</dbReference>
<evidence type="ECO:0000259" key="12">
    <source>
        <dbReference type="Pfam" id="PF02744"/>
    </source>
</evidence>
<comment type="caution">
    <text evidence="13">The sequence shown here is derived from an EMBL/GenBank/DDBJ whole genome shotgun (WGS) entry which is preliminary data.</text>
</comment>
<evidence type="ECO:0000256" key="7">
    <source>
        <dbReference type="ARBA" id="ARBA00022695"/>
    </source>
</evidence>
<evidence type="ECO:0000256" key="4">
    <source>
        <dbReference type="ARBA" id="ARBA00008706"/>
    </source>
</evidence>
<evidence type="ECO:0000256" key="8">
    <source>
        <dbReference type="ARBA" id="ARBA00023144"/>
    </source>
</evidence>
<dbReference type="HAMAP" id="MF_00571">
    <property type="entry name" value="GalP_UDP_trans"/>
    <property type="match status" value="1"/>
</dbReference>
<keyword evidence="5 10" id="KW-0963">Cytoplasm</keyword>
<dbReference type="PIRSF" id="PIRSF006005">
    <property type="entry name" value="GalT_BS"/>
    <property type="match status" value="1"/>
</dbReference>